<dbReference type="InterPro" id="IPR002575">
    <property type="entry name" value="Aminoglycoside_PTrfase"/>
</dbReference>
<name>A0ABQ1WCH5_9BACT</name>
<dbReference type="Gene3D" id="3.90.1200.10">
    <property type="match status" value="1"/>
</dbReference>
<evidence type="ECO:0000313" key="2">
    <source>
        <dbReference type="EMBL" id="GGG24252.1"/>
    </source>
</evidence>
<dbReference type="PANTHER" id="PTHR21064">
    <property type="entry name" value="AMINOGLYCOSIDE PHOSPHOTRANSFERASE DOMAIN-CONTAINING PROTEIN-RELATED"/>
    <property type="match status" value="1"/>
</dbReference>
<dbReference type="PANTHER" id="PTHR21064:SF5">
    <property type="entry name" value="SLR1880 PROTEIN"/>
    <property type="match status" value="1"/>
</dbReference>
<proteinExistence type="predicted"/>
<dbReference type="EMBL" id="BMFP01000006">
    <property type="protein sequence ID" value="GGG24252.1"/>
    <property type="molecule type" value="Genomic_DNA"/>
</dbReference>
<evidence type="ECO:0000259" key="1">
    <source>
        <dbReference type="Pfam" id="PF01636"/>
    </source>
</evidence>
<dbReference type="InterPro" id="IPR011009">
    <property type="entry name" value="Kinase-like_dom_sf"/>
</dbReference>
<dbReference type="Proteomes" id="UP000634043">
    <property type="component" value="Unassembled WGS sequence"/>
</dbReference>
<protein>
    <recommendedName>
        <fullName evidence="1">Aminoglycoside phosphotransferase domain-containing protein</fullName>
    </recommendedName>
</protein>
<organism evidence="2 3">
    <name type="scientific">Pontibacter amylolyticus</name>
    <dbReference type="NCBI Taxonomy" id="1424080"/>
    <lineage>
        <taxon>Bacteria</taxon>
        <taxon>Pseudomonadati</taxon>
        <taxon>Bacteroidota</taxon>
        <taxon>Cytophagia</taxon>
        <taxon>Cytophagales</taxon>
        <taxon>Hymenobacteraceae</taxon>
        <taxon>Pontibacter</taxon>
    </lineage>
</organism>
<dbReference type="InterPro" id="IPR050249">
    <property type="entry name" value="Pseudomonas-type_ThrB"/>
</dbReference>
<reference evidence="3" key="1">
    <citation type="journal article" date="2019" name="Int. J. Syst. Evol. Microbiol.">
        <title>The Global Catalogue of Microorganisms (GCM) 10K type strain sequencing project: providing services to taxonomists for standard genome sequencing and annotation.</title>
        <authorList>
            <consortium name="The Broad Institute Genomics Platform"/>
            <consortium name="The Broad Institute Genome Sequencing Center for Infectious Disease"/>
            <person name="Wu L."/>
            <person name="Ma J."/>
        </authorList>
    </citation>
    <scope>NUCLEOTIDE SEQUENCE [LARGE SCALE GENOMIC DNA]</scope>
    <source>
        <strain evidence="3">CGMCC 1.12749</strain>
    </source>
</reference>
<sequence length="382" mass="43753">MKDNTEAASNFDNVLSHFAIEGRVASITPYGSGHIHDTYYVKNQAPTAPDYLLQRINHHVFRNVPQLMQNIEQVTAHLRKKLDAVPGKQSDREVLTLIPTHQHTMYHQDQVGNYWRLYLLLQGTRSYDVVENAQQAYEGGKAFGRFQALLADMSVHLLHESIPDFHNVEYRLKQFETALEKNMAGRVKEVQPEIQFVRQRAHAMAAIIRLGREGSLPLRITHNDTKFNNVLLDSQDKAQCVIDLDTVMPGFVAYDYGDAIRTTAVTTPEDEKDLRKIDIDLNLFRGFTQGFLEETHHSLTGQEINSLTLGITLLPFIMGLRFLTDYIDGDNYYKVHFPAHNLQRCRAQFRLVEVLEDKSEVLQGIIEDIHASCRQTVLQQPK</sequence>
<gene>
    <name evidence="2" type="ORF">GCM10011323_30080</name>
</gene>
<dbReference type="Pfam" id="PF01636">
    <property type="entry name" value="APH"/>
    <property type="match status" value="1"/>
</dbReference>
<accession>A0ABQ1WCH5</accession>
<comment type="caution">
    <text evidence="2">The sequence shown here is derived from an EMBL/GenBank/DDBJ whole genome shotgun (WGS) entry which is preliminary data.</text>
</comment>
<feature type="domain" description="Aminoglycoside phosphotransferase" evidence="1">
    <location>
        <begin position="27"/>
        <end position="268"/>
    </location>
</feature>
<keyword evidence="3" id="KW-1185">Reference proteome</keyword>
<dbReference type="SUPFAM" id="SSF56112">
    <property type="entry name" value="Protein kinase-like (PK-like)"/>
    <property type="match status" value="1"/>
</dbReference>
<evidence type="ECO:0000313" key="3">
    <source>
        <dbReference type="Proteomes" id="UP000634043"/>
    </source>
</evidence>